<comment type="caution">
    <text evidence="2">The sequence shown here is derived from an EMBL/GenBank/DDBJ whole genome shotgun (WGS) entry which is preliminary data.</text>
</comment>
<accession>A0A4C1XPR1</accession>
<evidence type="ECO:0000313" key="2">
    <source>
        <dbReference type="EMBL" id="GBP64992.1"/>
    </source>
</evidence>
<feature type="region of interest" description="Disordered" evidence="1">
    <location>
        <begin position="186"/>
        <end position="221"/>
    </location>
</feature>
<protein>
    <submittedName>
        <fullName evidence="2">Uncharacterized protein</fullName>
    </submittedName>
</protein>
<dbReference type="EMBL" id="BGZK01000916">
    <property type="protein sequence ID" value="GBP64992.1"/>
    <property type="molecule type" value="Genomic_DNA"/>
</dbReference>
<reference evidence="2 3" key="1">
    <citation type="journal article" date="2019" name="Commun. Biol.">
        <title>The bagworm genome reveals a unique fibroin gene that provides high tensile strength.</title>
        <authorList>
            <person name="Kono N."/>
            <person name="Nakamura H."/>
            <person name="Ohtoshi R."/>
            <person name="Tomita M."/>
            <person name="Numata K."/>
            <person name="Arakawa K."/>
        </authorList>
    </citation>
    <scope>NUCLEOTIDE SEQUENCE [LARGE SCALE GENOMIC DNA]</scope>
</reference>
<keyword evidence="3" id="KW-1185">Reference proteome</keyword>
<proteinExistence type="predicted"/>
<name>A0A4C1XPR1_EUMVA</name>
<gene>
    <name evidence="2" type="ORF">EVAR_50676_1</name>
</gene>
<evidence type="ECO:0000256" key="1">
    <source>
        <dbReference type="SAM" id="MobiDB-lite"/>
    </source>
</evidence>
<feature type="compositionally biased region" description="Basic and acidic residues" evidence="1">
    <location>
        <begin position="186"/>
        <end position="204"/>
    </location>
</feature>
<evidence type="ECO:0000313" key="3">
    <source>
        <dbReference type="Proteomes" id="UP000299102"/>
    </source>
</evidence>
<dbReference type="Proteomes" id="UP000299102">
    <property type="component" value="Unassembled WGS sequence"/>
</dbReference>
<dbReference type="AlphaFoldDB" id="A0A4C1XPR1"/>
<sequence>MPISDTKSRYKNYARTRDPQQLLRHTVPLLISITIENGESGLAKTQTLDPLGPPSCDFCTVLCHQNLLLHILPHRRLTTAKDTFVRGEHDSLVKCVGFDPYDGPVDHDFFTSVKSKHSLLFRSPPRGAGPARAGLQLQDSRSVIEDRGRVWLGIGTIATLTRTYLGPCDTCDNILEVRGQSRNIRSCRDRETPTDSKLAHHDSRAAAASPGAAARRRRGGR</sequence>
<organism evidence="2 3">
    <name type="scientific">Eumeta variegata</name>
    <name type="common">Bagworm moth</name>
    <name type="synonym">Eumeta japonica</name>
    <dbReference type="NCBI Taxonomy" id="151549"/>
    <lineage>
        <taxon>Eukaryota</taxon>
        <taxon>Metazoa</taxon>
        <taxon>Ecdysozoa</taxon>
        <taxon>Arthropoda</taxon>
        <taxon>Hexapoda</taxon>
        <taxon>Insecta</taxon>
        <taxon>Pterygota</taxon>
        <taxon>Neoptera</taxon>
        <taxon>Endopterygota</taxon>
        <taxon>Lepidoptera</taxon>
        <taxon>Glossata</taxon>
        <taxon>Ditrysia</taxon>
        <taxon>Tineoidea</taxon>
        <taxon>Psychidae</taxon>
        <taxon>Oiketicinae</taxon>
        <taxon>Eumeta</taxon>
    </lineage>
</organism>